<dbReference type="Proteomes" id="UP000886124">
    <property type="component" value="Unassembled WGS sequence"/>
</dbReference>
<evidence type="ECO:0000313" key="1">
    <source>
        <dbReference type="EMBL" id="HHJ53064.1"/>
    </source>
</evidence>
<gene>
    <name evidence="1" type="ORF">ENJ89_07705</name>
</gene>
<sequence>MSMGFLNTKYKRGPFLLMVWLTGLALVSSCGYYSFKGALPSHLKTVAVPLFYSQAQEPEVAEELTNAVIDKFIADNTLKVTDEDQADMIITGTILPIPPPKPAIVKSGEQVAEMLIKVTAKVKCEDVRLNKVRFNSSFSQEISLDATAGLEERQQAIKEALDIIAEDIVNTTLSGW</sequence>
<protein>
    <recommendedName>
        <fullName evidence="2">LptE family protein</fullName>
    </recommendedName>
</protein>
<dbReference type="GO" id="GO:0043165">
    <property type="term" value="P:Gram-negative-bacterium-type cell outer membrane assembly"/>
    <property type="evidence" value="ECO:0007669"/>
    <property type="project" value="InterPro"/>
</dbReference>
<dbReference type="EMBL" id="DROD01000499">
    <property type="protein sequence ID" value="HHJ53064.1"/>
    <property type="molecule type" value="Genomic_DNA"/>
</dbReference>
<evidence type="ECO:0008006" key="2">
    <source>
        <dbReference type="Google" id="ProtNLM"/>
    </source>
</evidence>
<reference evidence="1" key="1">
    <citation type="journal article" date="2020" name="mSystems">
        <title>Genome- and Community-Level Interaction Insights into Carbon Utilization and Element Cycling Functions of Hydrothermarchaeota in Hydrothermal Sediment.</title>
        <authorList>
            <person name="Zhou Z."/>
            <person name="Liu Y."/>
            <person name="Xu W."/>
            <person name="Pan J."/>
            <person name="Luo Z.H."/>
            <person name="Li M."/>
        </authorList>
    </citation>
    <scope>NUCLEOTIDE SEQUENCE [LARGE SCALE GENOMIC DNA]</scope>
    <source>
        <strain evidence="1">HyVt-527</strain>
    </source>
</reference>
<accession>A0A7V5UFA0</accession>
<name>A0A7V5UFA0_CALAY</name>
<dbReference type="GO" id="GO:0019867">
    <property type="term" value="C:outer membrane"/>
    <property type="evidence" value="ECO:0007669"/>
    <property type="project" value="InterPro"/>
</dbReference>
<dbReference type="InterPro" id="IPR007485">
    <property type="entry name" value="LPS_assembly_LptE"/>
</dbReference>
<organism evidence="1">
    <name type="scientific">Caldithrix abyssi</name>
    <dbReference type="NCBI Taxonomy" id="187145"/>
    <lineage>
        <taxon>Bacteria</taxon>
        <taxon>Pseudomonadati</taxon>
        <taxon>Calditrichota</taxon>
        <taxon>Calditrichia</taxon>
        <taxon>Calditrichales</taxon>
        <taxon>Calditrichaceae</taxon>
        <taxon>Caldithrix</taxon>
    </lineage>
</organism>
<dbReference type="Pfam" id="PF04390">
    <property type="entry name" value="LptE"/>
    <property type="match status" value="1"/>
</dbReference>
<proteinExistence type="predicted"/>
<dbReference type="AlphaFoldDB" id="A0A7V5UFA0"/>
<comment type="caution">
    <text evidence="1">The sequence shown here is derived from an EMBL/GenBank/DDBJ whole genome shotgun (WGS) entry which is preliminary data.</text>
</comment>